<gene>
    <name evidence="1" type="ORF">NVIE_022710</name>
</gene>
<accession>A0A060HTV9</accession>
<dbReference type="Proteomes" id="UP000027093">
    <property type="component" value="Chromosome"/>
</dbReference>
<dbReference type="RefSeq" id="WP_158435210.1">
    <property type="nucleotide sequence ID" value="NZ_CP007536.1"/>
</dbReference>
<dbReference type="STRING" id="926571.NVIE_022710"/>
<organism evidence="1 2">
    <name type="scientific">Nitrososphaera viennensis EN76</name>
    <dbReference type="NCBI Taxonomy" id="926571"/>
    <lineage>
        <taxon>Archaea</taxon>
        <taxon>Nitrososphaerota</taxon>
        <taxon>Nitrososphaeria</taxon>
        <taxon>Nitrososphaerales</taxon>
        <taxon>Nitrososphaeraceae</taxon>
        <taxon>Nitrososphaera</taxon>
    </lineage>
</organism>
<dbReference type="AlphaFoldDB" id="A0A060HTV9"/>
<proteinExistence type="predicted"/>
<name>A0A060HTV9_9ARCH</name>
<keyword evidence="2" id="KW-1185">Reference proteome</keyword>
<evidence type="ECO:0000313" key="2">
    <source>
        <dbReference type="Proteomes" id="UP000027093"/>
    </source>
</evidence>
<reference evidence="1 2" key="1">
    <citation type="journal article" date="2014" name="Int. J. Syst. Evol. Microbiol.">
        <title>Nitrososphaera viennensis gen. nov., sp. nov., an aerobic and mesophilic, ammonia-oxidizing archaeon from soil and a member of the archaeal phylum Thaumarchaeota.</title>
        <authorList>
            <person name="Stieglmeier M."/>
            <person name="Klingl A."/>
            <person name="Alves R.J."/>
            <person name="Rittmann S.K."/>
            <person name="Melcher M."/>
            <person name="Leisch N."/>
            <person name="Schleper C."/>
        </authorList>
    </citation>
    <scope>NUCLEOTIDE SEQUENCE [LARGE SCALE GENOMIC DNA]</scope>
    <source>
        <strain evidence="1">EN76</strain>
    </source>
</reference>
<sequence length="50" mass="5551">MCGKAMAYPAAAAVIETLDGLDYAFDSRDCALLFKKFTSLYGKDFFFVKV</sequence>
<dbReference type="GeneID" id="74947513"/>
<dbReference type="HOGENOM" id="CLU_204970_0_0_2"/>
<protein>
    <submittedName>
        <fullName evidence="1">Uncharacterized protein</fullName>
    </submittedName>
</protein>
<dbReference type="EMBL" id="CP007536">
    <property type="protein sequence ID" value="AIC16532.1"/>
    <property type="molecule type" value="Genomic_DNA"/>
</dbReference>
<evidence type="ECO:0000313" key="1">
    <source>
        <dbReference type="EMBL" id="AIC16532.1"/>
    </source>
</evidence>
<dbReference type="KEGG" id="nvn:NVIE_022710"/>